<reference evidence="3 4" key="2">
    <citation type="submission" date="2020-07" db="EMBL/GenBank/DDBJ databases">
        <title>Genome assembly of wild tea tree DASZ reveals pedigree and selection history of tea varieties.</title>
        <authorList>
            <person name="Zhang W."/>
        </authorList>
    </citation>
    <scope>NUCLEOTIDE SEQUENCE [LARGE SCALE GENOMIC DNA]</scope>
    <source>
        <strain evidence="4">cv. G240</strain>
        <tissue evidence="3">Leaf</tissue>
    </source>
</reference>
<sequence length="203" mass="22027">MGNKVTDELVSTVRSIVGFDYSDMDIIRALHMANNDVTAAINIVLDTPSFRTKDKSQVLRNPEVSNRNSNSETQSKDTKSRPNGNETKNRSLGSGSSSNPRTRTVSNNDVEAIRDLSKCSSSIGGEWWFVGCVEVSGLSTCKGRRLKCGDAVNFTFPLKNASSTPSPGKFGGGRGRQVAAFSEIVRFSTKECGEVCMLSFLKL</sequence>
<comment type="caution">
    <text evidence="3">The sequence shown here is derived from an EMBL/GenBank/DDBJ whole genome shotgun (WGS) entry which is preliminary data.</text>
</comment>
<dbReference type="Pfam" id="PF24559">
    <property type="entry name" value="UBA_RAD5A"/>
    <property type="match status" value="1"/>
</dbReference>
<proteinExistence type="predicted"/>
<organism evidence="3 4">
    <name type="scientific">Camellia sinensis</name>
    <name type="common">Tea plant</name>
    <name type="synonym">Thea sinensis</name>
    <dbReference type="NCBI Taxonomy" id="4442"/>
    <lineage>
        <taxon>Eukaryota</taxon>
        <taxon>Viridiplantae</taxon>
        <taxon>Streptophyta</taxon>
        <taxon>Embryophyta</taxon>
        <taxon>Tracheophyta</taxon>
        <taxon>Spermatophyta</taxon>
        <taxon>Magnoliopsida</taxon>
        <taxon>eudicotyledons</taxon>
        <taxon>Gunneridae</taxon>
        <taxon>Pentapetalae</taxon>
        <taxon>asterids</taxon>
        <taxon>Ericales</taxon>
        <taxon>Theaceae</taxon>
        <taxon>Camellia</taxon>
    </lineage>
</organism>
<keyword evidence="4" id="KW-1185">Reference proteome</keyword>
<dbReference type="SUPFAM" id="SSF46934">
    <property type="entry name" value="UBA-like"/>
    <property type="match status" value="1"/>
</dbReference>
<dbReference type="InterPro" id="IPR009060">
    <property type="entry name" value="UBA-like_sf"/>
</dbReference>
<feature type="compositionally biased region" description="Polar residues" evidence="1">
    <location>
        <begin position="63"/>
        <end position="73"/>
    </location>
</feature>
<dbReference type="Proteomes" id="UP000593564">
    <property type="component" value="Unassembled WGS sequence"/>
</dbReference>
<reference evidence="4" key="1">
    <citation type="journal article" date="2020" name="Nat. Commun.">
        <title>Genome assembly of wild tea tree DASZ reveals pedigree and selection history of tea varieties.</title>
        <authorList>
            <person name="Zhang W."/>
            <person name="Zhang Y."/>
            <person name="Qiu H."/>
            <person name="Guo Y."/>
            <person name="Wan H."/>
            <person name="Zhang X."/>
            <person name="Scossa F."/>
            <person name="Alseekh S."/>
            <person name="Zhang Q."/>
            <person name="Wang P."/>
            <person name="Xu L."/>
            <person name="Schmidt M.H."/>
            <person name="Jia X."/>
            <person name="Li D."/>
            <person name="Zhu A."/>
            <person name="Guo F."/>
            <person name="Chen W."/>
            <person name="Ni D."/>
            <person name="Usadel B."/>
            <person name="Fernie A.R."/>
            <person name="Wen W."/>
        </authorList>
    </citation>
    <scope>NUCLEOTIDE SEQUENCE [LARGE SCALE GENOMIC DNA]</scope>
    <source>
        <strain evidence="4">cv. G240</strain>
    </source>
</reference>
<feature type="compositionally biased region" description="Polar residues" evidence="1">
    <location>
        <begin position="81"/>
        <end position="107"/>
    </location>
</feature>
<dbReference type="AlphaFoldDB" id="A0A7J7GA53"/>
<evidence type="ECO:0000313" key="3">
    <source>
        <dbReference type="EMBL" id="KAF5937653.1"/>
    </source>
</evidence>
<feature type="region of interest" description="Disordered" evidence="1">
    <location>
        <begin position="54"/>
        <end position="107"/>
    </location>
</feature>
<name>A0A7J7GA53_CAMSI</name>
<accession>A0A7J7GA53</accession>
<dbReference type="EMBL" id="JACBKZ010000012">
    <property type="protein sequence ID" value="KAF5937653.1"/>
    <property type="molecule type" value="Genomic_DNA"/>
</dbReference>
<evidence type="ECO:0000256" key="1">
    <source>
        <dbReference type="SAM" id="MobiDB-lite"/>
    </source>
</evidence>
<dbReference type="InterPro" id="IPR056450">
    <property type="entry name" value="UBA_RAD5A"/>
</dbReference>
<evidence type="ECO:0000259" key="2">
    <source>
        <dbReference type="Pfam" id="PF24559"/>
    </source>
</evidence>
<evidence type="ECO:0000313" key="4">
    <source>
        <dbReference type="Proteomes" id="UP000593564"/>
    </source>
</evidence>
<feature type="domain" description="DNA repair protein RAD5A UBA" evidence="2">
    <location>
        <begin position="5"/>
        <end position="49"/>
    </location>
</feature>
<gene>
    <name evidence="3" type="ORF">HYC85_025159</name>
</gene>
<protein>
    <recommendedName>
        <fullName evidence="2">DNA repair protein RAD5A UBA domain-containing protein</fullName>
    </recommendedName>
</protein>